<feature type="coiled-coil region" evidence="4">
    <location>
        <begin position="304"/>
        <end position="373"/>
    </location>
</feature>
<evidence type="ECO:0000256" key="1">
    <source>
        <dbReference type="ARBA" id="ARBA00009574"/>
    </source>
</evidence>
<feature type="region of interest" description="Disordered" evidence="5">
    <location>
        <begin position="109"/>
        <end position="130"/>
    </location>
</feature>
<dbReference type="OrthoDB" id="72772at2759"/>
<dbReference type="PANTHER" id="PTHR15157">
    <property type="entry name" value="UV RADIATION RESISTANCE-ASSOCIATED GENE PROTEIN"/>
    <property type="match status" value="1"/>
</dbReference>
<evidence type="ECO:0000313" key="7">
    <source>
        <dbReference type="Proteomes" id="UP000703269"/>
    </source>
</evidence>
<protein>
    <recommendedName>
        <fullName evidence="2">Autophagy-related protein 14</fullName>
    </recommendedName>
</protein>
<keyword evidence="3 4" id="KW-0175">Coiled coil</keyword>
<accession>A0A9P3G430</accession>
<dbReference type="GO" id="GO:0000323">
    <property type="term" value="C:lytic vacuole"/>
    <property type="evidence" value="ECO:0007669"/>
    <property type="project" value="TreeGrafter"/>
</dbReference>
<gene>
    <name evidence="6" type="ORF">PsYK624_039770</name>
</gene>
<comment type="caution">
    <text evidence="6">The sequence shown here is derived from an EMBL/GenBank/DDBJ whole genome shotgun (WGS) entry which is preliminary data.</text>
</comment>
<feature type="compositionally biased region" description="Basic and acidic residues" evidence="5">
    <location>
        <begin position="709"/>
        <end position="724"/>
    </location>
</feature>
<feature type="compositionally biased region" description="Basic and acidic residues" evidence="5">
    <location>
        <begin position="114"/>
        <end position="128"/>
    </location>
</feature>
<evidence type="ECO:0000256" key="4">
    <source>
        <dbReference type="SAM" id="Coils"/>
    </source>
</evidence>
<feature type="region of interest" description="Disordered" evidence="5">
    <location>
        <begin position="1"/>
        <end position="73"/>
    </location>
</feature>
<organism evidence="6 7">
    <name type="scientific">Phanerochaete sordida</name>
    <dbReference type="NCBI Taxonomy" id="48140"/>
    <lineage>
        <taxon>Eukaryota</taxon>
        <taxon>Fungi</taxon>
        <taxon>Dikarya</taxon>
        <taxon>Basidiomycota</taxon>
        <taxon>Agaricomycotina</taxon>
        <taxon>Agaricomycetes</taxon>
        <taxon>Polyporales</taxon>
        <taxon>Phanerochaetaceae</taxon>
        <taxon>Phanerochaete</taxon>
    </lineage>
</organism>
<dbReference type="GO" id="GO:0032991">
    <property type="term" value="C:protein-containing complex"/>
    <property type="evidence" value="ECO:0007669"/>
    <property type="project" value="UniProtKB-ARBA"/>
</dbReference>
<dbReference type="GO" id="GO:0005768">
    <property type="term" value="C:endosome"/>
    <property type="evidence" value="ECO:0007669"/>
    <property type="project" value="TreeGrafter"/>
</dbReference>
<evidence type="ECO:0000313" key="6">
    <source>
        <dbReference type="EMBL" id="GJE87893.1"/>
    </source>
</evidence>
<dbReference type="InterPro" id="IPR018791">
    <property type="entry name" value="UV_resistance/autophagy_Atg14"/>
</dbReference>
<feature type="compositionally biased region" description="Low complexity" evidence="5">
    <location>
        <begin position="673"/>
        <end position="684"/>
    </location>
</feature>
<keyword evidence="7" id="KW-1185">Reference proteome</keyword>
<dbReference type="GO" id="GO:0000149">
    <property type="term" value="F:SNARE binding"/>
    <property type="evidence" value="ECO:0007669"/>
    <property type="project" value="TreeGrafter"/>
</dbReference>
<comment type="similarity">
    <text evidence="1">Belongs to the ATG14 family.</text>
</comment>
<dbReference type="Pfam" id="PF10186">
    <property type="entry name" value="ATG14"/>
    <property type="match status" value="1"/>
</dbReference>
<name>A0A9P3G430_9APHY</name>
<feature type="compositionally biased region" description="Pro residues" evidence="5">
    <location>
        <begin position="662"/>
        <end position="672"/>
    </location>
</feature>
<evidence type="ECO:0000256" key="5">
    <source>
        <dbReference type="SAM" id="MobiDB-lite"/>
    </source>
</evidence>
<dbReference type="AlphaFoldDB" id="A0A9P3G430"/>
<dbReference type="GO" id="GO:0035493">
    <property type="term" value="P:SNARE complex assembly"/>
    <property type="evidence" value="ECO:0007669"/>
    <property type="project" value="TreeGrafter"/>
</dbReference>
<dbReference type="PANTHER" id="PTHR15157:SF5">
    <property type="entry name" value="UV RADIATION RESISTANCE-ASSOCIATED GENE PROTEIN"/>
    <property type="match status" value="1"/>
</dbReference>
<evidence type="ECO:0000256" key="2">
    <source>
        <dbReference type="ARBA" id="ARBA00013807"/>
    </source>
</evidence>
<evidence type="ECO:0000256" key="3">
    <source>
        <dbReference type="ARBA" id="ARBA00023054"/>
    </source>
</evidence>
<feature type="region of interest" description="Disordered" evidence="5">
    <location>
        <begin position="582"/>
        <end position="758"/>
    </location>
</feature>
<feature type="region of interest" description="Disordered" evidence="5">
    <location>
        <begin position="183"/>
        <end position="217"/>
    </location>
</feature>
<feature type="compositionally biased region" description="Low complexity" evidence="5">
    <location>
        <begin position="183"/>
        <end position="197"/>
    </location>
</feature>
<dbReference type="Proteomes" id="UP000703269">
    <property type="component" value="Unassembled WGS sequence"/>
</dbReference>
<sequence length="758" mass="80841">MSSSAVPPTKAAARPSAPQSLPRSAARDRTPSKLSTASSSRPSTPDLAPPKDDTPAIPDYLSPIHRPSTNPSFSIDAQSHFDFARDTDLSGARMTVEIWGKVADPLPLAQPNGKGKEKARYADDKEAAEQGGEWKVLERWDVNLSELVPLSDNVVYHSSNLPPNTLCVTLDPPGQAFYLPSARSTSGVVSPSRSSSPEAGYNSDGESGVRRKPAVKPSEALLSKVKANGVPPHITASRVSLSRRNGGERKSATWQDLFKLVTLQGVIKDTANSLSDIVQEIDSLVTTNDVSTLTREASERDAWVKELRGEVDSVEESSRNLSARLQAKKDELRIRRKTLEEARRAHDEDLRQEAEADAQISAERAQLNQLRRRIPPMQNALITTLAFVFPIDLLSPPDLLFTILDVPLPIPNGPTEPAPPLSLPSHKEINEETIATALGYAAQVVQSLAAYLGIRLTYPVTCVGSRSLIKDGISHMVGPRMFPLFSKGVDTYRFEYAVFLLNKDIELLMAERNLRALDMRHTLPNLKNLLLTLTDPDAVQTTPYRPPSVASTTISTLQSPVLTASMLPSVEEPVALASTDSVAALSEEDGSDGEPASGAVTPTHPAEPGGTLTGTVRKSRGFLDLTPLSGFWKRHPSSSRGAAKAEPPLDDEASGEATPTAPSAPAPVPSAAPGPAAAEAQAEGSGSGDDEDESDRRTIRASTSEDGVDEGKARAKVHAAKDAAHGNGTAVGHGAHAVEKVVEPAESTRSPGVLDSVR</sequence>
<feature type="compositionally biased region" description="Polar residues" evidence="5">
    <location>
        <begin position="32"/>
        <end position="43"/>
    </location>
</feature>
<proteinExistence type="inferred from homology"/>
<reference evidence="6 7" key="1">
    <citation type="submission" date="2021-08" db="EMBL/GenBank/DDBJ databases">
        <title>Draft Genome Sequence of Phanerochaete sordida strain YK-624.</title>
        <authorList>
            <person name="Mori T."/>
            <person name="Dohra H."/>
            <person name="Suzuki T."/>
            <person name="Kawagishi H."/>
            <person name="Hirai H."/>
        </authorList>
    </citation>
    <scope>NUCLEOTIDE SEQUENCE [LARGE SCALE GENOMIC DNA]</scope>
    <source>
        <strain evidence="6 7">YK-624</strain>
    </source>
</reference>
<dbReference type="EMBL" id="BPQB01000007">
    <property type="protein sequence ID" value="GJE87893.1"/>
    <property type="molecule type" value="Genomic_DNA"/>
</dbReference>